<evidence type="ECO:0000256" key="1">
    <source>
        <dbReference type="SAM" id="SignalP"/>
    </source>
</evidence>
<feature type="signal peptide" evidence="1">
    <location>
        <begin position="1"/>
        <end position="31"/>
    </location>
</feature>
<evidence type="ECO:0008006" key="4">
    <source>
        <dbReference type="Google" id="ProtNLM"/>
    </source>
</evidence>
<keyword evidence="3" id="KW-1185">Reference proteome</keyword>
<dbReference type="Gene3D" id="2.60.20.10">
    <property type="entry name" value="Crystallins"/>
    <property type="match status" value="1"/>
</dbReference>
<proteinExistence type="predicted"/>
<dbReference type="Pfam" id="PF03995">
    <property type="entry name" value="Inhibitor_I36"/>
    <property type="match status" value="1"/>
</dbReference>
<dbReference type="EMBL" id="QVIG01000001">
    <property type="protein sequence ID" value="RGD56564.1"/>
    <property type="molecule type" value="Genomic_DNA"/>
</dbReference>
<protein>
    <recommendedName>
        <fullName evidence="4">Peptidase inhibitor family I36 protein</fullName>
    </recommendedName>
</protein>
<reference evidence="2 3" key="1">
    <citation type="submission" date="2018-08" db="EMBL/GenBank/DDBJ databases">
        <title>Diversity &amp; Physiological Properties of Lignin-Decomposing Actinobacteria from Soil.</title>
        <authorList>
            <person name="Roh S.G."/>
            <person name="Kim S.B."/>
        </authorList>
    </citation>
    <scope>NUCLEOTIDE SEQUENCE [LARGE SCALE GENOMIC DNA]</scope>
    <source>
        <strain evidence="2 3">MMS17-GH009</strain>
    </source>
</reference>
<dbReference type="Proteomes" id="UP000263377">
    <property type="component" value="Unassembled WGS sequence"/>
</dbReference>
<dbReference type="InterPro" id="IPR011024">
    <property type="entry name" value="G_crystallin-like"/>
</dbReference>
<comment type="caution">
    <text evidence="2">The sequence shown here is derived from an EMBL/GenBank/DDBJ whole genome shotgun (WGS) entry which is preliminary data.</text>
</comment>
<feature type="chain" id="PRO_5017020043" description="Peptidase inhibitor family I36 protein" evidence="1">
    <location>
        <begin position="32"/>
        <end position="148"/>
    </location>
</feature>
<dbReference type="RefSeq" id="WP_117485045.1">
    <property type="nucleotide sequence ID" value="NZ_QVIG01000001.1"/>
</dbReference>
<dbReference type="AlphaFoldDB" id="A0A372ZLX1"/>
<accession>A0A372ZLX1</accession>
<sequence>MMNLRRLATRLAVGAATVAGVLAATTTTASADILTSIETGPGKCPANWVCLWSENNYIVGNPKGGVDYGAVGANENIADLGKFKFESKLWRWKGMADEASSVVNNTGSSVCFYEHTNYGGLEFRIGPWEKWASVPSWINDRISSFKFC</sequence>
<dbReference type="SUPFAM" id="SSF49695">
    <property type="entry name" value="gamma-Crystallin-like"/>
    <property type="match status" value="1"/>
</dbReference>
<gene>
    <name evidence="2" type="ORF">DR950_01030</name>
</gene>
<evidence type="ECO:0000313" key="3">
    <source>
        <dbReference type="Proteomes" id="UP000263377"/>
    </source>
</evidence>
<evidence type="ECO:0000313" key="2">
    <source>
        <dbReference type="EMBL" id="RGD56564.1"/>
    </source>
</evidence>
<keyword evidence="1" id="KW-0732">Signal</keyword>
<organism evidence="2 3">
    <name type="scientific">Kitasatospora xanthocidica</name>
    <dbReference type="NCBI Taxonomy" id="83382"/>
    <lineage>
        <taxon>Bacteria</taxon>
        <taxon>Bacillati</taxon>
        <taxon>Actinomycetota</taxon>
        <taxon>Actinomycetes</taxon>
        <taxon>Kitasatosporales</taxon>
        <taxon>Streptomycetaceae</taxon>
        <taxon>Kitasatospora</taxon>
    </lineage>
</organism>
<name>A0A372ZLX1_9ACTN</name>